<proteinExistence type="inferred from homology"/>
<evidence type="ECO:0000256" key="5">
    <source>
        <dbReference type="ARBA" id="ARBA00022927"/>
    </source>
</evidence>
<keyword evidence="5" id="KW-0653">Protein transport</keyword>
<comment type="subcellular location">
    <subcellularLocation>
        <location evidence="1">Golgi apparatus membrane</location>
        <topology evidence="1">Peripheral membrane protein</topology>
    </subcellularLocation>
</comment>
<evidence type="ECO:0000256" key="3">
    <source>
        <dbReference type="ARBA" id="ARBA00020978"/>
    </source>
</evidence>
<dbReference type="STRING" id="114155.A0A4Q9Q991"/>
<dbReference type="GO" id="GO:0015031">
    <property type="term" value="P:protein transport"/>
    <property type="evidence" value="ECO:0007669"/>
    <property type="project" value="UniProtKB-KW"/>
</dbReference>
<accession>A0A4Q9Q991</accession>
<dbReference type="InterPro" id="IPR033370">
    <property type="entry name" value="COG1"/>
</dbReference>
<evidence type="ECO:0000256" key="8">
    <source>
        <dbReference type="SAM" id="MobiDB-lite"/>
    </source>
</evidence>
<dbReference type="EMBL" id="ML145088">
    <property type="protein sequence ID" value="TBU63770.1"/>
    <property type="molecule type" value="Genomic_DNA"/>
</dbReference>
<dbReference type="Proteomes" id="UP000292082">
    <property type="component" value="Unassembled WGS sequence"/>
</dbReference>
<feature type="compositionally biased region" description="Polar residues" evidence="8">
    <location>
        <begin position="8"/>
        <end position="28"/>
    </location>
</feature>
<keyword evidence="10" id="KW-1185">Reference proteome</keyword>
<evidence type="ECO:0000256" key="4">
    <source>
        <dbReference type="ARBA" id="ARBA00022448"/>
    </source>
</evidence>
<reference evidence="9 10" key="1">
    <citation type="submission" date="2019-01" db="EMBL/GenBank/DDBJ databases">
        <title>Draft genome sequences of three monokaryotic isolates of the white-rot basidiomycete fungus Dichomitus squalens.</title>
        <authorList>
            <consortium name="DOE Joint Genome Institute"/>
            <person name="Lopez S.C."/>
            <person name="Andreopoulos B."/>
            <person name="Pangilinan J."/>
            <person name="Lipzen A."/>
            <person name="Riley R."/>
            <person name="Ahrendt S."/>
            <person name="Ng V."/>
            <person name="Barry K."/>
            <person name="Daum C."/>
            <person name="Grigoriev I.V."/>
            <person name="Hilden K.S."/>
            <person name="Makela M.R."/>
            <person name="de Vries R.P."/>
        </authorList>
    </citation>
    <scope>NUCLEOTIDE SEQUENCE [LARGE SCALE GENOMIC DNA]</scope>
    <source>
        <strain evidence="9 10">CBS 464.89</strain>
    </source>
</reference>
<dbReference type="AlphaFoldDB" id="A0A4Q9Q991"/>
<name>A0A4Q9Q991_9APHY</name>
<evidence type="ECO:0000313" key="9">
    <source>
        <dbReference type="EMBL" id="TBU63770.1"/>
    </source>
</evidence>
<protein>
    <recommendedName>
        <fullName evidence="3">Conserved oligomeric Golgi complex subunit 1</fullName>
    </recommendedName>
</protein>
<dbReference type="GO" id="GO:0017119">
    <property type="term" value="C:Golgi transport complex"/>
    <property type="evidence" value="ECO:0007669"/>
    <property type="project" value="InterPro"/>
</dbReference>
<feature type="compositionally biased region" description="Polar residues" evidence="8">
    <location>
        <begin position="45"/>
        <end position="59"/>
    </location>
</feature>
<gene>
    <name evidence="9" type="ORF">BD310DRAFT_915880</name>
</gene>
<dbReference type="GO" id="GO:0006891">
    <property type="term" value="P:intra-Golgi vesicle-mediated transport"/>
    <property type="evidence" value="ECO:0007669"/>
    <property type="project" value="InterPro"/>
</dbReference>
<dbReference type="GO" id="GO:0000139">
    <property type="term" value="C:Golgi membrane"/>
    <property type="evidence" value="ECO:0007669"/>
    <property type="project" value="UniProtKB-SubCell"/>
</dbReference>
<sequence length="901" mass="99824">MARRPSAGSISLVTSTEPRQNGLSSATSKRPPPLPLDTSGRPSVRSASTFQKLDTSPNVSDLDPDDLFAKHNVAEVRMIQQRLRADADAKQEELRLMVGERYRDLLEASTSILGLAKSSKHVLEALEEMRETVNAITPVRAPKRAATGEDKHLQALQSLSAHVKLLLDAPEHLWRLMEKRSYLNAAWLFLLARVVHRALSQEDDDQSWHSYGIDVMEQMPLVQRQWDTITPFRSQISHRATLSLREANNTPGEVCATLLTLHLLESRPLPETLSIYLAQRTKTLSALFTRNASTSANGSATDTKPNGRVSNRPRKVVLRETKQKAEALLDAISRTVSTARTVFADYGSTSPSLMKQALQFFQTPSDNPESLPPELQLTTQILLTTLPSSNHLSLLPQSIRTYKPYIDSATVLAPALQPQLRDKLEGWFKKMIKDARETLADWFASLETIGEVWDVRVSLLTWLCGTQGLESPERQELESIIDVASQNQATSVWKSALELLEVSFRDAVTSATRVLEQEAADHIFDTQPVEHLFLAASIPLLQTAAQGSAAAAQFSKYKSALRQQLTGRTPLLESTLATLERHASDVQKDVAVMTKSSEPSSEQVVHMLSAYRTDAEALCERICDVLEGTNEKDSSRNSVFIARICQELTSSSDFFARVGCSPTTTDVLRDRVHSLYVTLTEVWQERTVARIVEVNFSEQPLGHNIRHSPDDSTAPSRPSHALAQALLSLSFEMQQLGVCLEGDRRRLQVASALRRFVVAYLARLERNAPESIDIQTLWDLAFLHKLTQLWGKDTSDTSDRLAASITARRDAWTGAKVPPQPDLAASALGYLSRTQILFAGLLPFETRRNPGKAEPMVNAEKPSNLLVYGTPAVDTKFEPALELVKPPPRFGLLLVGGAAVR</sequence>
<evidence type="ECO:0000256" key="1">
    <source>
        <dbReference type="ARBA" id="ARBA00004395"/>
    </source>
</evidence>
<dbReference type="PANTHER" id="PTHR31658:SF0">
    <property type="entry name" value="CONSERVED OLIGOMERIC GOLGI COMPLEX SUBUNIT 1"/>
    <property type="match status" value="1"/>
</dbReference>
<evidence type="ECO:0000256" key="6">
    <source>
        <dbReference type="ARBA" id="ARBA00023034"/>
    </source>
</evidence>
<dbReference type="Pfam" id="PF08700">
    <property type="entry name" value="VPS51_Exo84_N"/>
    <property type="match status" value="1"/>
</dbReference>
<comment type="similarity">
    <text evidence="2">Belongs to the COG1 family.</text>
</comment>
<evidence type="ECO:0000313" key="10">
    <source>
        <dbReference type="Proteomes" id="UP000292082"/>
    </source>
</evidence>
<keyword evidence="6" id="KW-0333">Golgi apparatus</keyword>
<keyword evidence="4" id="KW-0813">Transport</keyword>
<organism evidence="9 10">
    <name type="scientific">Dichomitus squalens</name>
    <dbReference type="NCBI Taxonomy" id="114155"/>
    <lineage>
        <taxon>Eukaryota</taxon>
        <taxon>Fungi</taxon>
        <taxon>Dikarya</taxon>
        <taxon>Basidiomycota</taxon>
        <taxon>Agaricomycotina</taxon>
        <taxon>Agaricomycetes</taxon>
        <taxon>Polyporales</taxon>
        <taxon>Polyporaceae</taxon>
        <taxon>Dichomitus</taxon>
    </lineage>
</organism>
<dbReference type="PANTHER" id="PTHR31658">
    <property type="entry name" value="CONSERVED OLIGOMERIC GOLGI COMPLEX SUBUNIT 1"/>
    <property type="match status" value="1"/>
</dbReference>
<evidence type="ECO:0000256" key="7">
    <source>
        <dbReference type="ARBA" id="ARBA00023136"/>
    </source>
</evidence>
<feature type="region of interest" description="Disordered" evidence="8">
    <location>
        <begin position="1"/>
        <end position="65"/>
    </location>
</feature>
<evidence type="ECO:0000256" key="2">
    <source>
        <dbReference type="ARBA" id="ARBA00006653"/>
    </source>
</evidence>
<keyword evidence="7" id="KW-0472">Membrane</keyword>